<dbReference type="Gene3D" id="2.60.120.10">
    <property type="entry name" value="Jelly Rolls"/>
    <property type="match status" value="1"/>
</dbReference>
<evidence type="ECO:0000313" key="7">
    <source>
        <dbReference type="Proteomes" id="UP001595476"/>
    </source>
</evidence>
<evidence type="ECO:0000256" key="2">
    <source>
        <dbReference type="ARBA" id="ARBA00001997"/>
    </source>
</evidence>
<evidence type="ECO:0000256" key="1">
    <source>
        <dbReference type="ARBA" id="ARBA00001298"/>
    </source>
</evidence>
<comment type="subunit">
    <text evidence="5">Homodimer.</text>
</comment>
<evidence type="ECO:0000256" key="3">
    <source>
        <dbReference type="ARBA" id="ARBA00012098"/>
    </source>
</evidence>
<dbReference type="InterPro" id="IPR014710">
    <property type="entry name" value="RmlC-like_jellyroll"/>
</dbReference>
<dbReference type="EMBL" id="JBHRSZ010000002">
    <property type="protein sequence ID" value="MFC3150311.1"/>
    <property type="molecule type" value="Genomic_DNA"/>
</dbReference>
<dbReference type="Pfam" id="PF00908">
    <property type="entry name" value="dTDP_sugar_isom"/>
    <property type="match status" value="1"/>
</dbReference>
<dbReference type="GO" id="GO:0008830">
    <property type="term" value="F:dTDP-4-dehydrorhamnose 3,5-epimerase activity"/>
    <property type="evidence" value="ECO:0007669"/>
    <property type="project" value="UniProtKB-EC"/>
</dbReference>
<protein>
    <recommendedName>
        <fullName evidence="4 5">dTDP-4-dehydrorhamnose 3,5-epimerase</fullName>
        <ecNumber evidence="3 5">5.1.3.13</ecNumber>
    </recommendedName>
    <alternativeName>
        <fullName evidence="5">Thymidine diphospho-4-keto-rhamnose 3,5-epimerase</fullName>
    </alternativeName>
</protein>
<comment type="pathway">
    <text evidence="5">Carbohydrate biosynthesis; dTDP-L-rhamnose biosynthesis.</text>
</comment>
<dbReference type="InterPro" id="IPR011051">
    <property type="entry name" value="RmlC_Cupin_sf"/>
</dbReference>
<comment type="similarity">
    <text evidence="5">Belongs to the dTDP-4-dehydrorhamnose 3,5-epimerase family.</text>
</comment>
<name>A0ABV7HFJ7_9GAMM</name>
<dbReference type="PANTHER" id="PTHR21047">
    <property type="entry name" value="DTDP-6-DEOXY-D-GLUCOSE-3,5 EPIMERASE"/>
    <property type="match status" value="1"/>
</dbReference>
<dbReference type="PANTHER" id="PTHR21047:SF2">
    <property type="entry name" value="THYMIDINE DIPHOSPHO-4-KETO-RHAMNOSE 3,5-EPIMERASE"/>
    <property type="match status" value="1"/>
</dbReference>
<dbReference type="EC" id="5.1.3.13" evidence="3 5"/>
<comment type="catalytic activity">
    <reaction evidence="1 5">
        <text>dTDP-4-dehydro-6-deoxy-alpha-D-glucose = dTDP-4-dehydro-beta-L-rhamnose</text>
        <dbReference type="Rhea" id="RHEA:16969"/>
        <dbReference type="ChEBI" id="CHEBI:57649"/>
        <dbReference type="ChEBI" id="CHEBI:62830"/>
        <dbReference type="EC" id="5.1.3.13"/>
    </reaction>
</comment>
<gene>
    <name evidence="6" type="primary">rfbC</name>
    <name evidence="6" type="ORF">ACFOEK_04680</name>
</gene>
<dbReference type="SUPFAM" id="SSF51182">
    <property type="entry name" value="RmlC-like cupins"/>
    <property type="match status" value="1"/>
</dbReference>
<dbReference type="Proteomes" id="UP001595476">
    <property type="component" value="Unassembled WGS sequence"/>
</dbReference>
<keyword evidence="7" id="KW-1185">Reference proteome</keyword>
<evidence type="ECO:0000256" key="5">
    <source>
        <dbReference type="RuleBase" id="RU364069"/>
    </source>
</evidence>
<comment type="caution">
    <text evidence="6">The sequence shown here is derived from an EMBL/GenBank/DDBJ whole genome shotgun (WGS) entry which is preliminary data.</text>
</comment>
<comment type="function">
    <text evidence="2 5">Catalyzes the epimerization of the C3' and C5'positions of dTDP-6-deoxy-D-xylo-4-hexulose, forming dTDP-6-deoxy-L-lyxo-4-hexulose.</text>
</comment>
<reference evidence="7" key="1">
    <citation type="journal article" date="2019" name="Int. J. Syst. Evol. Microbiol.">
        <title>The Global Catalogue of Microorganisms (GCM) 10K type strain sequencing project: providing services to taxonomists for standard genome sequencing and annotation.</title>
        <authorList>
            <consortium name="The Broad Institute Genomics Platform"/>
            <consortium name="The Broad Institute Genome Sequencing Center for Infectious Disease"/>
            <person name="Wu L."/>
            <person name="Ma J."/>
        </authorList>
    </citation>
    <scope>NUCLEOTIDE SEQUENCE [LARGE SCALE GENOMIC DNA]</scope>
    <source>
        <strain evidence="7">KCTC 52438</strain>
    </source>
</reference>
<accession>A0ABV7HFJ7</accession>
<dbReference type="InterPro" id="IPR000888">
    <property type="entry name" value="RmlC-like"/>
</dbReference>
<dbReference type="NCBIfam" id="TIGR01221">
    <property type="entry name" value="rmlC"/>
    <property type="match status" value="1"/>
</dbReference>
<evidence type="ECO:0000256" key="4">
    <source>
        <dbReference type="ARBA" id="ARBA00019595"/>
    </source>
</evidence>
<dbReference type="RefSeq" id="WP_386716882.1">
    <property type="nucleotide sequence ID" value="NZ_JBHRSZ010000002.1"/>
</dbReference>
<sequence>MKVIETELEGLKIIEPEVFGDDRGFFLETFQQERFNSLVAERVFVQDNHSFSTKNILRGIHLQKHLPQGKLVRVVEGEVFDVAVDLRPDSKTFGQWFGLVLSGENKKQMWLPEGFGHGFLVMSETAHFEYKCTSFYSPDDELCMAWNDPTVSIDWPIHSCPVLSEKDQKGVKLIDLKKTLLDL</sequence>
<keyword evidence="5 6" id="KW-0413">Isomerase</keyword>
<dbReference type="CDD" id="cd00438">
    <property type="entry name" value="cupin_RmlC"/>
    <property type="match status" value="1"/>
</dbReference>
<proteinExistence type="inferred from homology"/>
<organism evidence="6 7">
    <name type="scientific">Litoribrevibacter euphylliae</name>
    <dbReference type="NCBI Taxonomy" id="1834034"/>
    <lineage>
        <taxon>Bacteria</taxon>
        <taxon>Pseudomonadati</taxon>
        <taxon>Pseudomonadota</taxon>
        <taxon>Gammaproteobacteria</taxon>
        <taxon>Oceanospirillales</taxon>
        <taxon>Oceanospirillaceae</taxon>
        <taxon>Litoribrevibacter</taxon>
    </lineage>
</organism>
<evidence type="ECO:0000313" key="6">
    <source>
        <dbReference type="EMBL" id="MFC3150311.1"/>
    </source>
</evidence>